<evidence type="ECO:0000313" key="2">
    <source>
        <dbReference type="EMBL" id="KAL3278557.1"/>
    </source>
</evidence>
<dbReference type="AlphaFoldDB" id="A0ABD2NIM7"/>
<evidence type="ECO:0000313" key="3">
    <source>
        <dbReference type="Proteomes" id="UP001516400"/>
    </source>
</evidence>
<reference evidence="2 3" key="1">
    <citation type="journal article" date="2021" name="BMC Biol.">
        <title>Horizontally acquired antibacterial genes associated with adaptive radiation of ladybird beetles.</title>
        <authorList>
            <person name="Li H.S."/>
            <person name="Tang X.F."/>
            <person name="Huang Y.H."/>
            <person name="Xu Z.Y."/>
            <person name="Chen M.L."/>
            <person name="Du X.Y."/>
            <person name="Qiu B.Y."/>
            <person name="Chen P.T."/>
            <person name="Zhang W."/>
            <person name="Slipinski A."/>
            <person name="Escalona H.E."/>
            <person name="Waterhouse R.M."/>
            <person name="Zwick A."/>
            <person name="Pang H."/>
        </authorList>
    </citation>
    <scope>NUCLEOTIDE SEQUENCE [LARGE SCALE GENOMIC DNA]</scope>
    <source>
        <strain evidence="2">SYSU2018</strain>
    </source>
</reference>
<feature type="compositionally biased region" description="Basic and acidic residues" evidence="1">
    <location>
        <begin position="1"/>
        <end position="10"/>
    </location>
</feature>
<dbReference type="EMBL" id="JABFTP020000124">
    <property type="protein sequence ID" value="KAL3278557.1"/>
    <property type="molecule type" value="Genomic_DNA"/>
</dbReference>
<protein>
    <submittedName>
        <fullName evidence="2">Uncharacterized protein</fullName>
    </submittedName>
</protein>
<comment type="caution">
    <text evidence="2">The sequence shown here is derived from an EMBL/GenBank/DDBJ whole genome shotgun (WGS) entry which is preliminary data.</text>
</comment>
<dbReference type="Proteomes" id="UP001516400">
    <property type="component" value="Unassembled WGS sequence"/>
</dbReference>
<accession>A0ABD2NIM7</accession>
<gene>
    <name evidence="2" type="ORF">HHI36_016103</name>
</gene>
<sequence length="105" mass="11713">MRKSDEHQVPEPDDVSPPSTSLASTSSSSSVARAHFTVEAQLSPVDRENYETPQKKKKISDYFPSDSYVRCYPMVAKDGLLSSEDMKNLFASNVTITNCLPRQIQ</sequence>
<name>A0ABD2NIM7_9CUCU</name>
<feature type="region of interest" description="Disordered" evidence="1">
    <location>
        <begin position="1"/>
        <end position="32"/>
    </location>
</feature>
<proteinExistence type="predicted"/>
<keyword evidence="3" id="KW-1185">Reference proteome</keyword>
<feature type="compositionally biased region" description="Low complexity" evidence="1">
    <location>
        <begin position="16"/>
        <end position="32"/>
    </location>
</feature>
<organism evidence="2 3">
    <name type="scientific">Cryptolaemus montrouzieri</name>
    <dbReference type="NCBI Taxonomy" id="559131"/>
    <lineage>
        <taxon>Eukaryota</taxon>
        <taxon>Metazoa</taxon>
        <taxon>Ecdysozoa</taxon>
        <taxon>Arthropoda</taxon>
        <taxon>Hexapoda</taxon>
        <taxon>Insecta</taxon>
        <taxon>Pterygota</taxon>
        <taxon>Neoptera</taxon>
        <taxon>Endopterygota</taxon>
        <taxon>Coleoptera</taxon>
        <taxon>Polyphaga</taxon>
        <taxon>Cucujiformia</taxon>
        <taxon>Coccinelloidea</taxon>
        <taxon>Coccinellidae</taxon>
        <taxon>Scymninae</taxon>
        <taxon>Scymnini</taxon>
        <taxon>Cryptolaemus</taxon>
    </lineage>
</organism>
<evidence type="ECO:0000256" key="1">
    <source>
        <dbReference type="SAM" id="MobiDB-lite"/>
    </source>
</evidence>